<keyword evidence="9" id="KW-1185">Reference proteome</keyword>
<reference evidence="8" key="1">
    <citation type="journal article" date="2014" name="Int. J. Syst. Evol. Microbiol.">
        <title>Complete genome sequence of Corynebacterium casei LMG S-19264T (=DSM 44701T), isolated from a smear-ripened cheese.</title>
        <authorList>
            <consortium name="US DOE Joint Genome Institute (JGI-PGF)"/>
            <person name="Walter F."/>
            <person name="Albersmeier A."/>
            <person name="Kalinowski J."/>
            <person name="Ruckert C."/>
        </authorList>
    </citation>
    <scope>NUCLEOTIDE SEQUENCE</scope>
    <source>
        <strain evidence="8">KCTC 22164</strain>
    </source>
</reference>
<dbReference type="InterPro" id="IPR005524">
    <property type="entry name" value="DUF318"/>
</dbReference>
<dbReference type="GO" id="GO:0005886">
    <property type="term" value="C:plasma membrane"/>
    <property type="evidence" value="ECO:0007669"/>
    <property type="project" value="UniProtKB-SubCell"/>
</dbReference>
<evidence type="ECO:0000256" key="3">
    <source>
        <dbReference type="ARBA" id="ARBA00022475"/>
    </source>
</evidence>
<name>A0A918MXZ0_9ALTE</name>
<dbReference type="NCBIfam" id="NF033936">
    <property type="entry name" value="CuZnOut_SO0444"/>
    <property type="match status" value="1"/>
</dbReference>
<dbReference type="Proteomes" id="UP000631300">
    <property type="component" value="Unassembled WGS sequence"/>
</dbReference>
<keyword evidence="5 7" id="KW-1133">Transmembrane helix</keyword>
<proteinExistence type="inferred from homology"/>
<dbReference type="PANTHER" id="PTHR34184">
    <property type="entry name" value="UPF0718 PROTEIN YCGR"/>
    <property type="match status" value="1"/>
</dbReference>
<protein>
    <recommendedName>
        <fullName evidence="10">Permease</fullName>
    </recommendedName>
</protein>
<evidence type="ECO:0000313" key="9">
    <source>
        <dbReference type="Proteomes" id="UP000631300"/>
    </source>
</evidence>
<feature type="transmembrane region" description="Helical" evidence="7">
    <location>
        <begin position="52"/>
        <end position="75"/>
    </location>
</feature>
<reference evidence="8" key="2">
    <citation type="submission" date="2020-09" db="EMBL/GenBank/DDBJ databases">
        <authorList>
            <person name="Sun Q."/>
            <person name="Kim S."/>
        </authorList>
    </citation>
    <scope>NUCLEOTIDE SEQUENCE</scope>
    <source>
        <strain evidence="8">KCTC 22164</strain>
    </source>
</reference>
<evidence type="ECO:0000256" key="2">
    <source>
        <dbReference type="ARBA" id="ARBA00006386"/>
    </source>
</evidence>
<feature type="transmembrane region" description="Helical" evidence="7">
    <location>
        <begin position="304"/>
        <end position="326"/>
    </location>
</feature>
<accession>A0A918MXZ0</accession>
<keyword evidence="3" id="KW-1003">Cell membrane</keyword>
<comment type="subcellular location">
    <subcellularLocation>
        <location evidence="1">Cell membrane</location>
        <topology evidence="1">Multi-pass membrane protein</topology>
    </subcellularLocation>
</comment>
<evidence type="ECO:0000313" key="8">
    <source>
        <dbReference type="EMBL" id="GGW83124.1"/>
    </source>
</evidence>
<feature type="transmembrane region" description="Helical" evidence="7">
    <location>
        <begin position="263"/>
        <end position="283"/>
    </location>
</feature>
<dbReference type="RefSeq" id="WP_189405082.1">
    <property type="nucleotide sequence ID" value="NZ_BMXP01000003.1"/>
</dbReference>
<keyword evidence="4 7" id="KW-0812">Transmembrane</keyword>
<feature type="transmembrane region" description="Helical" evidence="7">
    <location>
        <begin position="12"/>
        <end position="32"/>
    </location>
</feature>
<comment type="caution">
    <text evidence="8">The sequence shown here is derived from an EMBL/GenBank/DDBJ whole genome shotgun (WGS) entry which is preliminary data.</text>
</comment>
<gene>
    <name evidence="8" type="ORF">GCM10007391_15530</name>
</gene>
<evidence type="ECO:0000256" key="1">
    <source>
        <dbReference type="ARBA" id="ARBA00004651"/>
    </source>
</evidence>
<feature type="transmembrane region" description="Helical" evidence="7">
    <location>
        <begin position="115"/>
        <end position="136"/>
    </location>
</feature>
<dbReference type="PANTHER" id="PTHR34184:SF4">
    <property type="entry name" value="UPF0718 PROTEIN YCGR"/>
    <property type="match status" value="1"/>
</dbReference>
<evidence type="ECO:0000256" key="5">
    <source>
        <dbReference type="ARBA" id="ARBA00022989"/>
    </source>
</evidence>
<feature type="transmembrane region" description="Helical" evidence="7">
    <location>
        <begin position="346"/>
        <end position="365"/>
    </location>
</feature>
<feature type="transmembrane region" description="Helical" evidence="7">
    <location>
        <begin position="210"/>
        <end position="228"/>
    </location>
</feature>
<evidence type="ECO:0000256" key="4">
    <source>
        <dbReference type="ARBA" id="ARBA00022692"/>
    </source>
</evidence>
<sequence>MNDIVLLLENFLGLFIESAPWLLLGLLIAGIMHELVPVSLLQRHMGNASLSAIVKSAVIGAPLPLCSCGVIPAAVGLRRSGASKPATVSFLVSTPETGVDSVSVSYALLGPLFAIVRPIAAIISAIYAGILVRLFAREASQSPRNTVATACCSHKTAPKPEPETVSSCCDSKATSSSCDTQAGTQKAVSAQRSKLRNVLAYASGNLLDDIIIWLLIGLALAAVIQTWVPTDFLTRWGDGLVAMLVMAVIGIPMYICATASTPLAVGFLAAGLSPGAVLVFLMAGPATNISTMGMIMQEMGKRTLSLYLFAVVSASIVAGYGLNALVTGWDLSTYISGAAQAHQHGGGIMQAIYSTSAVVLGALIIRNVWRLIAEKLSPVNTHSDCCH</sequence>
<evidence type="ECO:0000256" key="7">
    <source>
        <dbReference type="SAM" id="Phobius"/>
    </source>
</evidence>
<dbReference type="AlphaFoldDB" id="A0A918MXZ0"/>
<organism evidence="8 9">
    <name type="scientific">Alteromonas halophila</name>
    <dbReference type="NCBI Taxonomy" id="516698"/>
    <lineage>
        <taxon>Bacteria</taxon>
        <taxon>Pseudomonadati</taxon>
        <taxon>Pseudomonadota</taxon>
        <taxon>Gammaproteobacteria</taxon>
        <taxon>Alteromonadales</taxon>
        <taxon>Alteromonadaceae</taxon>
        <taxon>Alteromonas/Salinimonas group</taxon>
        <taxon>Alteromonas</taxon>
    </lineage>
</organism>
<evidence type="ECO:0008006" key="10">
    <source>
        <dbReference type="Google" id="ProtNLM"/>
    </source>
</evidence>
<evidence type="ECO:0000256" key="6">
    <source>
        <dbReference type="ARBA" id="ARBA00023136"/>
    </source>
</evidence>
<comment type="similarity">
    <text evidence="2">Belongs to the UPF0718 family.</text>
</comment>
<dbReference type="Pfam" id="PF03773">
    <property type="entry name" value="ArsP_1"/>
    <property type="match status" value="1"/>
</dbReference>
<dbReference type="EMBL" id="BMXP01000003">
    <property type="protein sequence ID" value="GGW83124.1"/>
    <property type="molecule type" value="Genomic_DNA"/>
</dbReference>
<keyword evidence="6 7" id="KW-0472">Membrane</keyword>
<dbReference type="InterPro" id="IPR052923">
    <property type="entry name" value="UPF0718"/>
</dbReference>